<gene>
    <name evidence="6" type="ORF">F8C76_12195</name>
</gene>
<keyword evidence="4" id="KW-0732">Signal</keyword>
<feature type="chain" id="PRO_5026073359" evidence="4">
    <location>
        <begin position="21"/>
        <end position="806"/>
    </location>
</feature>
<dbReference type="EMBL" id="WELG01000002">
    <property type="protein sequence ID" value="KAB7528615.1"/>
    <property type="molecule type" value="Genomic_DNA"/>
</dbReference>
<keyword evidence="2" id="KW-0472">Membrane</keyword>
<keyword evidence="3" id="KW-0998">Cell outer membrane</keyword>
<evidence type="ECO:0000256" key="3">
    <source>
        <dbReference type="ARBA" id="ARBA00023237"/>
    </source>
</evidence>
<dbReference type="Pfam" id="PF14905">
    <property type="entry name" value="OMP_b-brl_3"/>
    <property type="match status" value="1"/>
</dbReference>
<evidence type="ECO:0000259" key="5">
    <source>
        <dbReference type="Pfam" id="PF14905"/>
    </source>
</evidence>
<dbReference type="Gene3D" id="2.40.170.20">
    <property type="entry name" value="TonB-dependent receptor, beta-barrel domain"/>
    <property type="match status" value="1"/>
</dbReference>
<sequence length="806" mass="91491">MKHVTSILLLVFLASNHLVGQTYQITGKVVDEQNQTIPFANILLLQATDTTFVKGTSADDNGAFVLEGVEPDLYLLQASYVGRGSEPRALDITKDISLGALIIPLETNSLDEVVVTAQRPKLQRLPDRLVFSVENTVISQGTSWDILKSTPGVIVNQDELLIRGQNATVYLNDRKVQLSGQEVQDLLQGLSGTNIKSVEVIANPPARYDAEGGPILNIVTNKNIVPGYKGSINGTYTQAVFPKFSLGTSHYYKTDKLHLFANYSINPQKEVRKTDKDIHFMDATNTVFSQWDTKYNQTKKTRSHNASLILDYDLDDRNSLNLTSNLVFNPNQNQQTRLVNDMRNGTGQLDSTFTTHNNAMLDNSNLAFDLTYVHKLKKEGARLSANGHYTNYSGTSFQNLASDYYDASGGFLRSFGFDSDSRQDIEIFTGQMDYSTPIGNASLETGAKISSIASESQVDFFNFLGSSNTVDATLSDRYLYDENVYAAYLSFVKNWEKWSMKLGLRGELTEAEGRSLTLNQTNTQDFFEPFPSLYVLYSPSVNHSFSFDFGRNVNRPKYNDLNPFRFFFNENDYEEGNPRLTPSFSNNFNLNYTLNSEYFFDIYYRDNGSNIADLVFQDNNNQTLVELKQNVLESTSYGLDFTLSKTILPPWFIYAYTSFFHEEETFLAVESNNAEYTNEVDGVYGYLANYLTLSKDGTFTGEVTFTYISQFLFGSYISDEQMNLTLGLRKSLFNNRATISIAAEDILEQYVPTYRSQYLNQDNFYRRRPETQFIRVGFTYNFGNFRLEDNQRGIDKKERDRLQATE</sequence>
<reference evidence="6 7" key="1">
    <citation type="submission" date="2019-10" db="EMBL/GenBank/DDBJ databases">
        <title>Muricauda olearia CL-SS4 JCM15563 genome.</title>
        <authorList>
            <person name="Liu L."/>
        </authorList>
    </citation>
    <scope>NUCLEOTIDE SEQUENCE [LARGE SCALE GENOMIC DNA]</scope>
    <source>
        <strain evidence="6 7">CL-SS4</strain>
    </source>
</reference>
<dbReference type="OrthoDB" id="8764943at2"/>
<evidence type="ECO:0000256" key="2">
    <source>
        <dbReference type="ARBA" id="ARBA00023136"/>
    </source>
</evidence>
<dbReference type="SUPFAM" id="SSF49464">
    <property type="entry name" value="Carboxypeptidase regulatory domain-like"/>
    <property type="match status" value="1"/>
</dbReference>
<comment type="subcellular location">
    <subcellularLocation>
        <location evidence="1">Cell outer membrane</location>
    </subcellularLocation>
</comment>
<dbReference type="Proteomes" id="UP000429785">
    <property type="component" value="Unassembled WGS sequence"/>
</dbReference>
<name>A0A6I1DUU4_9FLAO</name>
<evidence type="ECO:0000256" key="4">
    <source>
        <dbReference type="SAM" id="SignalP"/>
    </source>
</evidence>
<dbReference type="Pfam" id="PF13620">
    <property type="entry name" value="CarboxypepD_reg"/>
    <property type="match status" value="1"/>
</dbReference>
<dbReference type="InterPro" id="IPR008969">
    <property type="entry name" value="CarboxyPept-like_regulatory"/>
</dbReference>
<comment type="caution">
    <text evidence="6">The sequence shown here is derived from an EMBL/GenBank/DDBJ whole genome shotgun (WGS) entry which is preliminary data.</text>
</comment>
<organism evidence="6 7">
    <name type="scientific">Flagellimonas olearia</name>
    <dbReference type="NCBI Taxonomy" id="552546"/>
    <lineage>
        <taxon>Bacteria</taxon>
        <taxon>Pseudomonadati</taxon>
        <taxon>Bacteroidota</taxon>
        <taxon>Flavobacteriia</taxon>
        <taxon>Flavobacteriales</taxon>
        <taxon>Flavobacteriaceae</taxon>
        <taxon>Flagellimonas</taxon>
    </lineage>
</organism>
<feature type="domain" description="Outer membrane protein beta-barrel" evidence="5">
    <location>
        <begin position="374"/>
        <end position="780"/>
    </location>
</feature>
<dbReference type="SUPFAM" id="SSF56935">
    <property type="entry name" value="Porins"/>
    <property type="match status" value="1"/>
</dbReference>
<evidence type="ECO:0000313" key="6">
    <source>
        <dbReference type="EMBL" id="KAB7528615.1"/>
    </source>
</evidence>
<feature type="signal peptide" evidence="4">
    <location>
        <begin position="1"/>
        <end position="20"/>
    </location>
</feature>
<evidence type="ECO:0000256" key="1">
    <source>
        <dbReference type="ARBA" id="ARBA00004442"/>
    </source>
</evidence>
<dbReference type="InterPro" id="IPR036942">
    <property type="entry name" value="Beta-barrel_TonB_sf"/>
</dbReference>
<dbReference type="InterPro" id="IPR041700">
    <property type="entry name" value="OMP_b-brl_3"/>
</dbReference>
<dbReference type="RefSeq" id="WP_152131956.1">
    <property type="nucleotide sequence ID" value="NZ_WELG01000002.1"/>
</dbReference>
<dbReference type="AlphaFoldDB" id="A0A6I1DUU4"/>
<protein>
    <submittedName>
        <fullName evidence="6">TonB-dependent receptor</fullName>
    </submittedName>
</protein>
<proteinExistence type="predicted"/>
<accession>A0A6I1DUU4</accession>
<dbReference type="GO" id="GO:0009279">
    <property type="term" value="C:cell outer membrane"/>
    <property type="evidence" value="ECO:0007669"/>
    <property type="project" value="UniProtKB-SubCell"/>
</dbReference>
<evidence type="ECO:0000313" key="7">
    <source>
        <dbReference type="Proteomes" id="UP000429785"/>
    </source>
</evidence>
<keyword evidence="6" id="KW-0675">Receptor</keyword>